<dbReference type="GO" id="GO:0004712">
    <property type="term" value="F:protein serine/threonine/tyrosine kinase activity"/>
    <property type="evidence" value="ECO:0007669"/>
    <property type="project" value="UniProtKB-UniRule"/>
</dbReference>
<feature type="active site" evidence="14">
    <location>
        <position position="243"/>
    </location>
</feature>
<sequence length="311" mass="34622">MAKVTAKDLVEHFDFEVLAGHEGVYRAITTSDISRPGIEMAGYFTYYPAKRLQLLGRTELSFYQQLNDEEKQERMEKLCTYDTPGIIISRDLTAPDELINNANKVGVPLMRADVTTTRLSSQITTFLETKLAKSTAMHGVLMDIYGIGVLLTGASGVGKSETALDLVRRGHRLVADDSVEIRQEQGNTLVGRAPDLIQHLLEIRGLGIIDVMTLFGAGAVRPFKRIALTINLELWDDKKAYDRLGIEEVTVKIIDSEIPRLTIPVRPGRNLAVIVEVAAMNFRLKRMGINTAQEFSDRLTGVIEEGDKEDF</sequence>
<evidence type="ECO:0000259" key="16">
    <source>
        <dbReference type="Pfam" id="PF07475"/>
    </source>
</evidence>
<feature type="active site" evidence="14">
    <location>
        <position position="159"/>
    </location>
</feature>
<feature type="region of interest" description="Important for the catalytic mechanism of both phosphorylation and dephosphorylation" evidence="14">
    <location>
        <begin position="201"/>
        <end position="210"/>
    </location>
</feature>
<dbReference type="OrthoDB" id="9778803at2"/>
<feature type="binding site" evidence="14">
    <location>
        <begin position="153"/>
        <end position="160"/>
    </location>
    <ligand>
        <name>ATP</name>
        <dbReference type="ChEBI" id="CHEBI:30616"/>
    </ligand>
</feature>
<comment type="domain">
    <text evidence="14">The Walker A ATP-binding motif also binds Pi and PPi.</text>
</comment>
<evidence type="ECO:0000256" key="2">
    <source>
        <dbReference type="ARBA" id="ARBA00001946"/>
    </source>
</evidence>
<proteinExistence type="inferred from homology"/>
<dbReference type="Gene3D" id="3.40.1390.20">
    <property type="entry name" value="HprK N-terminal domain-like"/>
    <property type="match status" value="1"/>
</dbReference>
<comment type="miscellaneous">
    <text evidence="14">Both phosphorylation and phosphorolysis are carried out by the same active site and suggest a common mechanism for both reactions.</text>
</comment>
<reference evidence="17 18" key="1">
    <citation type="submission" date="2018-09" db="EMBL/GenBank/DDBJ databases">
        <title>Genomic Encyclopedia of Archaeal and Bacterial Type Strains, Phase II (KMG-II): from individual species to whole genera.</title>
        <authorList>
            <person name="Goeker M."/>
        </authorList>
    </citation>
    <scope>NUCLEOTIDE SEQUENCE [LARGE SCALE GENOMIC DNA]</scope>
    <source>
        <strain evidence="17 18">DSM 17008</strain>
    </source>
</reference>
<dbReference type="PANTHER" id="PTHR30305:SF1">
    <property type="entry name" value="HPR KINASE_PHOSPHORYLASE"/>
    <property type="match status" value="1"/>
</dbReference>
<dbReference type="GO" id="GO:0006109">
    <property type="term" value="P:regulation of carbohydrate metabolic process"/>
    <property type="evidence" value="ECO:0007669"/>
    <property type="project" value="UniProtKB-UniRule"/>
</dbReference>
<evidence type="ECO:0000256" key="11">
    <source>
        <dbReference type="ARBA" id="ARBA00023268"/>
    </source>
</evidence>
<keyword evidence="9 14" id="KW-0067">ATP-binding</keyword>
<dbReference type="FunFam" id="3.40.1390.20:FF:000002">
    <property type="entry name" value="HPr kinase/phosphorylase"/>
    <property type="match status" value="1"/>
</dbReference>
<dbReference type="GO" id="GO:0000287">
    <property type="term" value="F:magnesium ion binding"/>
    <property type="evidence" value="ECO:0007669"/>
    <property type="project" value="UniProtKB-UniRule"/>
</dbReference>
<comment type="subunit">
    <text evidence="14">Homohexamer.</text>
</comment>
<dbReference type="InterPro" id="IPR003755">
    <property type="entry name" value="HPr(Ser)_kin/Pase"/>
</dbReference>
<dbReference type="HAMAP" id="MF_01249">
    <property type="entry name" value="HPr_kinase"/>
    <property type="match status" value="1"/>
</dbReference>
<feature type="active site" evidence="14">
    <location>
        <position position="138"/>
    </location>
</feature>
<evidence type="ECO:0000313" key="18">
    <source>
        <dbReference type="Proteomes" id="UP000285120"/>
    </source>
</evidence>
<dbReference type="EMBL" id="RAPK01000006">
    <property type="protein sequence ID" value="RKD76551.1"/>
    <property type="molecule type" value="Genomic_DNA"/>
</dbReference>
<evidence type="ECO:0000256" key="1">
    <source>
        <dbReference type="ARBA" id="ARBA00001120"/>
    </source>
</evidence>
<evidence type="ECO:0000256" key="6">
    <source>
        <dbReference type="ARBA" id="ARBA00022723"/>
    </source>
</evidence>
<comment type="function">
    <text evidence="14">Catalyzes the ATP- as well as the pyrophosphate-dependent phosphorylation of a specific serine residue in HPr, a phosphocarrier protein of the phosphoenolpyruvate-dependent sugar phosphotransferase system (PTS). HprK/P also catalyzes the pyrophosphate-producing, inorganic phosphate-dependent dephosphorylation (phosphorolysis) of seryl-phosphorylated HPr (P-Ser-HPr). The two antagonistic activities of HprK/P are regulated by several intracellular metabolites, which change their concentration in response to the absence or presence of rapidly metabolisable carbon sources (glucose, fructose, etc.) in the growth medium. Therefore, by controlling the phosphorylation state of HPr, HPrK/P is a sensor enzyme that plays a major role in the regulation of carbon metabolism and sugar transport: it mediates carbon catabolite repression (CCR), and regulates PTS-catalyzed carbohydrate uptake and inducer exclusion.</text>
</comment>
<dbReference type="InterPro" id="IPR028979">
    <property type="entry name" value="Ser_kin/Pase_Hpr-like_N_sf"/>
</dbReference>
<dbReference type="InterPro" id="IPR011104">
    <property type="entry name" value="Hpr_kin/Pase_C"/>
</dbReference>
<feature type="active site" description="Proton acceptor; for phosphorylation activity. Proton donor; for dephosphorylation activity" evidence="14">
    <location>
        <position position="177"/>
    </location>
</feature>
<evidence type="ECO:0000256" key="3">
    <source>
        <dbReference type="ARBA" id="ARBA00006883"/>
    </source>
</evidence>
<dbReference type="GO" id="GO:0005524">
    <property type="term" value="F:ATP binding"/>
    <property type="evidence" value="ECO:0007669"/>
    <property type="project" value="UniProtKB-UniRule"/>
</dbReference>
<keyword evidence="12 14" id="KW-0119">Carbohydrate metabolism</keyword>
<name>A0A419V8X2_9BACL</name>
<feature type="binding site" evidence="14">
    <location>
        <position position="160"/>
    </location>
    <ligand>
        <name>Mg(2+)</name>
        <dbReference type="ChEBI" id="CHEBI:18420"/>
    </ligand>
</feature>
<feature type="domain" description="HPr kinase/phosphorylase C-terminal" evidence="16">
    <location>
        <begin position="130"/>
        <end position="298"/>
    </location>
</feature>
<organism evidence="17 18">
    <name type="scientific">Sinobaca qinghaiensis</name>
    <dbReference type="NCBI Taxonomy" id="342944"/>
    <lineage>
        <taxon>Bacteria</taxon>
        <taxon>Bacillati</taxon>
        <taxon>Bacillota</taxon>
        <taxon>Bacilli</taxon>
        <taxon>Bacillales</taxon>
        <taxon>Sporolactobacillaceae</taxon>
        <taxon>Sinobaca</taxon>
    </lineage>
</organism>
<dbReference type="SUPFAM" id="SSF75138">
    <property type="entry name" value="HprK N-terminal domain-like"/>
    <property type="match status" value="1"/>
</dbReference>
<evidence type="ECO:0000313" key="17">
    <source>
        <dbReference type="EMBL" id="RKD76551.1"/>
    </source>
</evidence>
<keyword evidence="6 14" id="KW-0479">Metal-binding</keyword>
<dbReference type="PANTHER" id="PTHR30305">
    <property type="entry name" value="PROTEIN YJDM-RELATED"/>
    <property type="match status" value="1"/>
</dbReference>
<keyword evidence="11 14" id="KW-0511">Multifunctional enzyme</keyword>
<dbReference type="FunFam" id="3.40.50.300:FF:000174">
    <property type="entry name" value="HPr kinase/phosphorylase"/>
    <property type="match status" value="1"/>
</dbReference>
<evidence type="ECO:0000259" key="15">
    <source>
        <dbReference type="Pfam" id="PF02603"/>
    </source>
</evidence>
<dbReference type="Pfam" id="PF02603">
    <property type="entry name" value="Hpr_kinase_N"/>
    <property type="match status" value="1"/>
</dbReference>
<keyword evidence="4 14" id="KW-0723">Serine/threonine-protein kinase</keyword>
<dbReference type="InterPro" id="IPR027417">
    <property type="entry name" value="P-loop_NTPase"/>
</dbReference>
<comment type="caution">
    <text evidence="17">The sequence shown here is derived from an EMBL/GenBank/DDBJ whole genome shotgun (WGS) entry which is preliminary data.</text>
</comment>
<evidence type="ECO:0000256" key="12">
    <source>
        <dbReference type="ARBA" id="ARBA00023277"/>
    </source>
</evidence>
<dbReference type="EC" id="2.7.4.-" evidence="14"/>
<keyword evidence="5 14" id="KW-0808">Transferase</keyword>
<dbReference type="CDD" id="cd01918">
    <property type="entry name" value="HprK_C"/>
    <property type="match status" value="1"/>
</dbReference>
<gene>
    <name evidence="14" type="primary">hprK</name>
    <name evidence="17" type="ORF">ATL39_0770</name>
</gene>
<dbReference type="InterPro" id="IPR011126">
    <property type="entry name" value="Hpr_kin/Pase_Hpr_N"/>
</dbReference>
<evidence type="ECO:0000256" key="9">
    <source>
        <dbReference type="ARBA" id="ARBA00022840"/>
    </source>
</evidence>
<comment type="similarity">
    <text evidence="3 14">Belongs to the HPrK/P family.</text>
</comment>
<evidence type="ECO:0000256" key="10">
    <source>
        <dbReference type="ARBA" id="ARBA00022842"/>
    </source>
</evidence>
<dbReference type="RefSeq" id="WP_120192022.1">
    <property type="nucleotide sequence ID" value="NZ_RAPK01000006.1"/>
</dbReference>
<keyword evidence="10 14" id="KW-0460">Magnesium</keyword>
<comment type="catalytic activity">
    <reaction evidence="13 14">
        <text>[HPr protein]-O-phospho-L-serine + phosphate + H(+) = [HPr protein]-L-serine + diphosphate</text>
        <dbReference type="Rhea" id="RHEA:46604"/>
        <dbReference type="Rhea" id="RHEA-COMP:11602"/>
        <dbReference type="Rhea" id="RHEA-COMP:11603"/>
        <dbReference type="ChEBI" id="CHEBI:15378"/>
        <dbReference type="ChEBI" id="CHEBI:29999"/>
        <dbReference type="ChEBI" id="CHEBI:33019"/>
        <dbReference type="ChEBI" id="CHEBI:43474"/>
        <dbReference type="ChEBI" id="CHEBI:83421"/>
    </reaction>
</comment>
<evidence type="ECO:0000256" key="8">
    <source>
        <dbReference type="ARBA" id="ARBA00022777"/>
    </source>
</evidence>
<evidence type="ECO:0000256" key="14">
    <source>
        <dbReference type="HAMAP-Rule" id="MF_01249"/>
    </source>
</evidence>
<keyword evidence="8 14" id="KW-0418">Kinase</keyword>
<keyword evidence="18" id="KW-1185">Reference proteome</keyword>
<evidence type="ECO:0000256" key="5">
    <source>
        <dbReference type="ARBA" id="ARBA00022679"/>
    </source>
</evidence>
<dbReference type="Pfam" id="PF07475">
    <property type="entry name" value="Hpr_kinase_C"/>
    <property type="match status" value="1"/>
</dbReference>
<feature type="binding site" evidence="14">
    <location>
        <position position="202"/>
    </location>
    <ligand>
        <name>Mg(2+)</name>
        <dbReference type="ChEBI" id="CHEBI:18420"/>
    </ligand>
</feature>
<protein>
    <recommendedName>
        <fullName evidence="14">HPr kinase/phosphorylase</fullName>
        <shortName evidence="14">HPrK/P</shortName>
        <ecNumber evidence="14">2.7.11.-</ecNumber>
        <ecNumber evidence="14">2.7.4.-</ecNumber>
    </recommendedName>
    <alternativeName>
        <fullName evidence="14">HPr(Ser) kinase/phosphorylase</fullName>
    </alternativeName>
</protein>
<dbReference type="EC" id="2.7.11.-" evidence="14"/>
<keyword evidence="7 14" id="KW-0547">Nucleotide-binding</keyword>
<dbReference type="SUPFAM" id="SSF53795">
    <property type="entry name" value="PEP carboxykinase-like"/>
    <property type="match status" value="1"/>
</dbReference>
<feature type="domain" description="HPr(Ser) kinase/phosphorylase N-terminal" evidence="15">
    <location>
        <begin position="4"/>
        <end position="127"/>
    </location>
</feature>
<accession>A0A419V8X2</accession>
<comment type="cofactor">
    <cofactor evidence="2 14">
        <name>Mg(2+)</name>
        <dbReference type="ChEBI" id="CHEBI:18420"/>
    </cofactor>
</comment>
<evidence type="ECO:0000256" key="7">
    <source>
        <dbReference type="ARBA" id="ARBA00022741"/>
    </source>
</evidence>
<dbReference type="Gene3D" id="3.40.50.300">
    <property type="entry name" value="P-loop containing nucleotide triphosphate hydrolases"/>
    <property type="match status" value="1"/>
</dbReference>
<comment type="catalytic activity">
    <reaction evidence="1 14">
        <text>[HPr protein]-L-serine + ATP = [HPr protein]-O-phospho-L-serine + ADP + H(+)</text>
        <dbReference type="Rhea" id="RHEA:46600"/>
        <dbReference type="Rhea" id="RHEA-COMP:11602"/>
        <dbReference type="Rhea" id="RHEA-COMP:11603"/>
        <dbReference type="ChEBI" id="CHEBI:15378"/>
        <dbReference type="ChEBI" id="CHEBI:29999"/>
        <dbReference type="ChEBI" id="CHEBI:30616"/>
        <dbReference type="ChEBI" id="CHEBI:83421"/>
        <dbReference type="ChEBI" id="CHEBI:456216"/>
    </reaction>
</comment>
<dbReference type="GO" id="GO:0004674">
    <property type="term" value="F:protein serine/threonine kinase activity"/>
    <property type="evidence" value="ECO:0007669"/>
    <property type="project" value="UniProtKB-KW"/>
</dbReference>
<evidence type="ECO:0000256" key="13">
    <source>
        <dbReference type="ARBA" id="ARBA00047657"/>
    </source>
</evidence>
<dbReference type="NCBIfam" id="TIGR00679">
    <property type="entry name" value="hpr-ser"/>
    <property type="match status" value="1"/>
</dbReference>
<dbReference type="AlphaFoldDB" id="A0A419V8X2"/>
<dbReference type="GO" id="GO:0000155">
    <property type="term" value="F:phosphorelay sensor kinase activity"/>
    <property type="evidence" value="ECO:0007669"/>
    <property type="project" value="InterPro"/>
</dbReference>
<evidence type="ECO:0000256" key="4">
    <source>
        <dbReference type="ARBA" id="ARBA00022527"/>
    </source>
</evidence>
<dbReference type="Proteomes" id="UP000285120">
    <property type="component" value="Unassembled WGS sequence"/>
</dbReference>
<feature type="region of interest" description="Important for the catalytic mechanism of dephosphorylation" evidence="14">
    <location>
        <begin position="264"/>
        <end position="269"/>
    </location>
</feature>